<feature type="binding site" evidence="10">
    <location>
        <position position="186"/>
    </location>
    <ligand>
        <name>FAD</name>
        <dbReference type="ChEBI" id="CHEBI:57692"/>
    </ligand>
</feature>
<evidence type="ECO:0000256" key="4">
    <source>
        <dbReference type="ARBA" id="ARBA00022741"/>
    </source>
</evidence>
<dbReference type="EC" id="1.5.5.2" evidence="2"/>
<dbReference type="EMBL" id="QMEY01000005">
    <property type="protein sequence ID" value="RBQ19369.1"/>
    <property type="molecule type" value="Genomic_DNA"/>
</dbReference>
<feature type="binding site" evidence="9">
    <location>
        <position position="308"/>
    </location>
    <ligand>
        <name>substrate</name>
    </ligand>
</feature>
<dbReference type="Pfam" id="PF01619">
    <property type="entry name" value="Pro_dh"/>
    <property type="match status" value="1"/>
</dbReference>
<evidence type="ECO:0000256" key="2">
    <source>
        <dbReference type="ARBA" id="ARBA00012695"/>
    </source>
</evidence>
<dbReference type="GO" id="GO:0000166">
    <property type="term" value="F:nucleotide binding"/>
    <property type="evidence" value="ECO:0007669"/>
    <property type="project" value="UniProtKB-KW"/>
</dbReference>
<evidence type="ECO:0000259" key="11">
    <source>
        <dbReference type="Pfam" id="PF01619"/>
    </source>
</evidence>
<dbReference type="Gene3D" id="3.20.20.220">
    <property type="match status" value="1"/>
</dbReference>
<dbReference type="InterPro" id="IPR015659">
    <property type="entry name" value="Proline_oxidase"/>
</dbReference>
<comment type="caution">
    <text evidence="12">The sequence shown here is derived from an EMBL/GenBank/DDBJ whole genome shotgun (WGS) entry which is preliminary data.</text>
</comment>
<reference evidence="12 13" key="1">
    <citation type="submission" date="2018-06" db="EMBL/GenBank/DDBJ databases">
        <title>Sphaerisporangium craniellae sp. nov., isolated from a marine sponge in the South China Sea.</title>
        <authorList>
            <person name="Li L."/>
        </authorList>
    </citation>
    <scope>NUCLEOTIDE SEQUENCE [LARGE SCALE GENOMIC DNA]</scope>
    <source>
        <strain evidence="12 13">LHW63015</strain>
    </source>
</reference>
<evidence type="ECO:0000256" key="5">
    <source>
        <dbReference type="ARBA" id="ARBA00022827"/>
    </source>
</evidence>
<proteinExistence type="predicted"/>
<keyword evidence="5 10" id="KW-0274">FAD</keyword>
<keyword evidence="6" id="KW-0560">Oxidoreductase</keyword>
<dbReference type="InterPro" id="IPR008219">
    <property type="entry name" value="PRODH_bac_arc"/>
</dbReference>
<organism evidence="12 13">
    <name type="scientific">Spongiactinospora rosea</name>
    <dbReference type="NCBI Taxonomy" id="2248750"/>
    <lineage>
        <taxon>Bacteria</taxon>
        <taxon>Bacillati</taxon>
        <taxon>Actinomycetota</taxon>
        <taxon>Actinomycetes</taxon>
        <taxon>Streptosporangiales</taxon>
        <taxon>Streptosporangiaceae</taxon>
        <taxon>Spongiactinospora</taxon>
    </lineage>
</organism>
<evidence type="ECO:0000256" key="1">
    <source>
        <dbReference type="ARBA" id="ARBA00004739"/>
    </source>
</evidence>
<evidence type="ECO:0000313" key="12">
    <source>
        <dbReference type="EMBL" id="RBQ19369.1"/>
    </source>
</evidence>
<protein>
    <recommendedName>
        <fullName evidence="2">proline dehydrogenase</fullName>
        <ecNumber evidence="2">1.5.5.2</ecNumber>
    </recommendedName>
</protein>
<dbReference type="AlphaFoldDB" id="A0A366M163"/>
<dbReference type="InterPro" id="IPR029041">
    <property type="entry name" value="FAD-linked_oxidoreductase-like"/>
</dbReference>
<dbReference type="SUPFAM" id="SSF51730">
    <property type="entry name" value="FAD-linked oxidoreductase"/>
    <property type="match status" value="1"/>
</dbReference>
<feature type="binding site" evidence="9">
    <location>
        <position position="122"/>
    </location>
    <ligand>
        <name>substrate</name>
    </ligand>
</feature>
<dbReference type="InterPro" id="IPR002872">
    <property type="entry name" value="Proline_DH_dom"/>
</dbReference>
<accession>A0A366M163</accession>
<name>A0A366M163_9ACTN</name>
<dbReference type="Proteomes" id="UP000253303">
    <property type="component" value="Unassembled WGS sequence"/>
</dbReference>
<keyword evidence="3" id="KW-0285">Flavoprotein</keyword>
<keyword evidence="4 10" id="KW-0547">Nucleotide-binding</keyword>
<evidence type="ECO:0000256" key="6">
    <source>
        <dbReference type="ARBA" id="ARBA00023002"/>
    </source>
</evidence>
<dbReference type="PANTHER" id="PTHR13914:SF0">
    <property type="entry name" value="PROLINE DEHYDROGENASE 1, MITOCHONDRIAL"/>
    <property type="match status" value="1"/>
</dbReference>
<dbReference type="GO" id="GO:0004657">
    <property type="term" value="F:proline dehydrogenase activity"/>
    <property type="evidence" value="ECO:0007669"/>
    <property type="project" value="UniProtKB-EC"/>
</dbReference>
<feature type="domain" description="Proline dehydrogenase" evidence="11">
    <location>
        <begin position="69"/>
        <end position="320"/>
    </location>
</feature>
<evidence type="ECO:0000256" key="3">
    <source>
        <dbReference type="ARBA" id="ARBA00022630"/>
    </source>
</evidence>
<dbReference type="PIRSF" id="PIRSF000196">
    <property type="entry name" value="Pro_dehydrog"/>
    <property type="match status" value="1"/>
</dbReference>
<keyword evidence="13" id="KW-1185">Reference proteome</keyword>
<evidence type="ECO:0000256" key="8">
    <source>
        <dbReference type="ARBA" id="ARBA00048779"/>
    </source>
</evidence>
<dbReference type="PANTHER" id="PTHR13914">
    <property type="entry name" value="PROLINE OXIDASE"/>
    <property type="match status" value="1"/>
</dbReference>
<feature type="binding site" evidence="10">
    <location>
        <begin position="210"/>
        <end position="212"/>
    </location>
    <ligand>
        <name>FAD</name>
        <dbReference type="ChEBI" id="CHEBI:57692"/>
    </ligand>
</feature>
<comment type="cofactor">
    <cofactor evidence="10">
        <name>FAD</name>
        <dbReference type="ChEBI" id="CHEBI:57692"/>
    </cofactor>
    <text evidence="10">Binds 1 FAD per subunit.</text>
</comment>
<feature type="binding site" evidence="10">
    <location>
        <position position="157"/>
    </location>
    <ligand>
        <name>FAD</name>
        <dbReference type="ChEBI" id="CHEBI:57692"/>
    </ligand>
</feature>
<gene>
    <name evidence="12" type="ORF">DP939_15720</name>
</gene>
<sequence>MRHTVQQGSQEGENMPPINMLGQIGQSVFRSLILSAAKSPRIQAMAGRHGLKAGADRFVAGESLNDALNVLDRLHGEGMRTYVIALGEAVHTREGADAAARIYERLIPDVARNGQGTTFSIKLTHLGIEADRDLALRHARRIVSLAAEHSAFVRLDMEHSAVVDETLAIYRALRGDGLDNTGVVLQAYLHRSMDDLIGLLPLEPNIRVVKGAYLEPPGVALQRKTHVDVAYRQLVRTALTYAKFTAVATHDASAIRAAMADARKNDSDFEFQMLYGVGHALARQIVAHGHAVRICVPFGQDWFVYFTRRLAERPSNVLFVVRNLGRRQPWSI</sequence>
<keyword evidence="7" id="KW-0642">Proline metabolism</keyword>
<feature type="binding site" evidence="9">
    <location>
        <position position="309"/>
    </location>
    <ligand>
        <name>substrate</name>
    </ligand>
</feature>
<evidence type="ECO:0000256" key="10">
    <source>
        <dbReference type="PIRSR" id="PIRSR000196-2"/>
    </source>
</evidence>
<evidence type="ECO:0000256" key="9">
    <source>
        <dbReference type="PIRSR" id="PIRSR000196-1"/>
    </source>
</evidence>
<dbReference type="UniPathway" id="UPA00261">
    <property type="reaction ID" value="UER00373"/>
</dbReference>
<evidence type="ECO:0000256" key="7">
    <source>
        <dbReference type="ARBA" id="ARBA00023062"/>
    </source>
</evidence>
<evidence type="ECO:0000313" key="13">
    <source>
        <dbReference type="Proteomes" id="UP000253303"/>
    </source>
</evidence>
<feature type="binding site" evidence="10">
    <location>
        <begin position="249"/>
        <end position="250"/>
    </location>
    <ligand>
        <name>FAD</name>
        <dbReference type="ChEBI" id="CHEBI:57692"/>
    </ligand>
</feature>
<comment type="catalytic activity">
    <reaction evidence="8">
        <text>L-proline + a quinone = (S)-1-pyrroline-5-carboxylate + a quinol + H(+)</text>
        <dbReference type="Rhea" id="RHEA:23784"/>
        <dbReference type="ChEBI" id="CHEBI:15378"/>
        <dbReference type="ChEBI" id="CHEBI:17388"/>
        <dbReference type="ChEBI" id="CHEBI:24646"/>
        <dbReference type="ChEBI" id="CHEBI:60039"/>
        <dbReference type="ChEBI" id="CHEBI:132124"/>
        <dbReference type="EC" id="1.5.5.2"/>
    </reaction>
</comment>
<comment type="pathway">
    <text evidence="1">Amino-acid degradation; L-proline degradation into L-glutamate; L-glutamate from L-proline: step 1/2.</text>
</comment>
<dbReference type="GO" id="GO:0010133">
    <property type="term" value="P:L-proline catabolic process to L-glutamate"/>
    <property type="evidence" value="ECO:0007669"/>
    <property type="project" value="UniProtKB-UniPathway"/>
</dbReference>
<feature type="binding site" evidence="10">
    <location>
        <position position="224"/>
    </location>
    <ligand>
        <name>FAD</name>
        <dbReference type="ChEBI" id="CHEBI:57692"/>
    </ligand>
</feature>